<sequence>MALLALLPAVPLSYAQTDIANKPIAGTTTVDVKPNIMLLMDTSQSMGFSHMPDDIDTLNDKLPIGYKSYQCNTLYYNPNTTYGLPKDAYGVNLATPTFTAARYNYYSTDTSTKNLGTQFQAYDNATRDRGNTEANDTPQAAYYYVYSGSEVLKATTLPCTQPDVATKDQAAGFSTAGEGTWTRILVGASEQQNFANWYTYYRTRMAMAKTSVGLAFAPITSRYRVGFVTANPGVPVAADKYLAIADFTSANKAAWYAKVNAQVPGGSSPMREGLARVGRHYAGKQDGINKDMAGDPVQYACQKNYTLMTTDGYWNVGSETAGPVQLDGTTLVGNQDGAFTGDSGYTPYGVWDGGNTSTRVTTNKFNTYTTALCDSGYRNKSTAQITKTETRTFQNTTQALVATQQNLQSTSQINKSTTQTLQSTSITKKQTKRTDATVTEVKQSTAQTVDITTWVEKYTITTSQTQTQRTKSTTQNLKVTQQMRKATTQNFQTKQRQDELTSQPKATVTQNFQSTSQTKVSTSRQTASTQQWLQSTSRTDQTVTQTRQSTSQLNSYDGSTERSTPTASCTPGGNITCYTVTTTNVLVASCTAASTPNSGNNYTVTTCATTTVSGPTPVQTCSAIEPVAGNNFQKTTCTPVTTAEAPIAVCASPTATSGNSWTTSVCRGVSSGPTPVPSPCSNVAASAGNSYVATTCSAAITTGPTPISAATCSNIAPTLANSYTTTTCTNYPTGPTAVQTCAASGPSGPNWITTTCNANPTNTVAVQSCTAQTATSTNNWVGITCPGTVTTGPTPVATCTLQTGSALNNWITRTCPAVVVTSPRTAVASCTPVTATGPGFIATVCDQVTFNDFVPYASCTNDAGLTAPDYIKTVCTSTTTTTNAGIPNTCAVNAGTSYPYLSTSCPTPVNTGPTNVASCTAGTSASPNFVVTTCADAPVSGPTVMACTVGSSTSGTGLTTTCTQVTSATTIVQPGTCVAGTVGGVTTFCTNRTATTPMQAGTCVDNPGTSAPWVKHVCQINTTGPTAVATCAPVTAVAPSWTATTCSAIRTVSGPTAVDTTVTACPAGFNATTGFTTTCTPVNSAITAVDPTTCTNIPASSTNNYTATVCTFTTTGPTGVNPSTCTTNIAPTSGNGWKTTTCAANNTGPTPAAPTAAGCTAAVGGSGNQWRTTLCPATTTGPTPVETCTPITAVSPNWVTTSCSVNNTPPTPTSACSRIEKSAGNNYVLTTCTTSNTGPTVVAPNATNCPANPNGGAPNYIQTTCTTPAPIIALTDQCQLSSANVAPYVETACSTLSTGPDLVPVANCTAAAALPGVLLGGNNYTSTSCDVVNGNKFQIATTTSVLTEYLSGSTVVTNPPSEPPVVTTTTATDVDGMCYAPGVAVQPATPTAQPTLPTGCSGWPCVVNSPNVAGGSTNSLADVAQYYYVTDLRTGPGFENPAATLGTQPLDDSAPWQHMTTFALGLGVSGTLNYQSDYMTSPTGDFSRIRPPVVVPPAIPPTATLNWPAWPNIDTSKAKPYDDPRSIDDFWHAAVDGRGRYFSASNTAAVVDGLAAALNRIDTEAGSGGGAGLTTSTPVANNNQGFITSFKTKEWTGNVTAQKIDVITGTISSTQDWSAQDKLDALTFAACDNRTIVMRKAGATNNLTNFSWNTKACVSGLPAGAADTGLDATQQAMFGSVAVASLGQYPTMTNGGANDQRVPAAGANMVNFIRGQRGFEVPTEAFVPNNPSYLYRKREHVLGDIVGSVATFVGSPGFSYADTGYGAYKTANAARTPMIYVGANDGMLHAIYAPIVSTDPNYANAGAEAWAYVPQAVIPNLYQLADVDYKANHRFFVDGTPAYGDVYDTTASAWKTILVGGLNAGGKSYYALDVSDPVHPKSLWEFSQGSNCFDAASASTSTTGTDCHLGLSFGRPIITKLVDGTWVVLLTSGYNNMGSPTGSGDGHGYLYVLNAITGQIISKLDTGVGTSTSPSGLRELNNYVANGALDNTTLRVYGGDLYGNIWRFDVNDNLAPVGKEATLVATAKDASGVAQPITTRLQLAEVNGNTMVVAATGQLLGSSDTSTTQVQSIYGFVDLLAATSPYTDLRGSLRTVSLTKSGTTRSTSCSGSAANCALTNGWVVDLPDSGERINVDPFIVAGTLVFVSNVPSNSACQAGGYSWINFLGLLTGLAAASSPDDVASMFLADSLSVGVGFVVLPDGRVIATSVGSDASVTQKQVPVEPPNPIGRRVSWREIKK</sequence>
<evidence type="ECO:0000256" key="1">
    <source>
        <dbReference type="ARBA" id="ARBA00022723"/>
    </source>
</evidence>
<evidence type="ECO:0000259" key="4">
    <source>
        <dbReference type="Pfam" id="PF05567"/>
    </source>
</evidence>
<evidence type="ECO:0000256" key="3">
    <source>
        <dbReference type="SAM" id="MobiDB-lite"/>
    </source>
</evidence>
<feature type="compositionally biased region" description="Polar residues" evidence="3">
    <location>
        <begin position="489"/>
        <end position="533"/>
    </location>
</feature>
<dbReference type="EMBL" id="QFZK01000003">
    <property type="protein sequence ID" value="RFO97567.1"/>
    <property type="molecule type" value="Genomic_DNA"/>
</dbReference>
<comment type="caution">
    <text evidence="5">The sequence shown here is derived from an EMBL/GenBank/DDBJ whole genome shotgun (WGS) entry which is preliminary data.</text>
</comment>
<name>A0A3E1RDX3_9BURK</name>
<dbReference type="GO" id="GO:0046872">
    <property type="term" value="F:metal ion binding"/>
    <property type="evidence" value="ECO:0007669"/>
    <property type="project" value="UniProtKB-KW"/>
</dbReference>
<dbReference type="InterPro" id="IPR008707">
    <property type="entry name" value="B-propeller_PilY1"/>
</dbReference>
<organism evidence="5 6">
    <name type="scientific">Rhodoferax lacus</name>
    <dbReference type="NCBI Taxonomy" id="2184758"/>
    <lineage>
        <taxon>Bacteria</taxon>
        <taxon>Pseudomonadati</taxon>
        <taxon>Pseudomonadota</taxon>
        <taxon>Betaproteobacteria</taxon>
        <taxon>Burkholderiales</taxon>
        <taxon>Comamonadaceae</taxon>
        <taxon>Rhodoferax</taxon>
    </lineage>
</organism>
<feature type="compositionally biased region" description="Polar residues" evidence="3">
    <location>
        <begin position="553"/>
        <end position="568"/>
    </location>
</feature>
<accession>A0A3E1RDX3</accession>
<feature type="region of interest" description="Disordered" evidence="3">
    <location>
        <begin position="489"/>
        <end position="568"/>
    </location>
</feature>
<proteinExistence type="predicted"/>
<keyword evidence="1" id="KW-0479">Metal-binding</keyword>
<protein>
    <recommendedName>
        <fullName evidence="4">PilY1 beta-propeller domain-containing protein</fullName>
    </recommendedName>
</protein>
<keyword evidence="6" id="KW-1185">Reference proteome</keyword>
<keyword evidence="2" id="KW-0106">Calcium</keyword>
<evidence type="ECO:0000313" key="6">
    <source>
        <dbReference type="Proteomes" id="UP000260665"/>
    </source>
</evidence>
<feature type="domain" description="PilY1 beta-propeller" evidence="4">
    <location>
        <begin position="1742"/>
        <end position="2078"/>
    </location>
</feature>
<dbReference type="Pfam" id="PF05567">
    <property type="entry name" value="T4P_PilY1"/>
    <property type="match status" value="1"/>
</dbReference>
<reference evidence="5 6" key="1">
    <citation type="submission" date="2018-05" db="EMBL/GenBank/DDBJ databases">
        <title>Rhodoferax soyangensis sp.nov., isolated from an oligotrophic freshwater lake.</title>
        <authorList>
            <person name="Park M."/>
        </authorList>
    </citation>
    <scope>NUCLEOTIDE SEQUENCE [LARGE SCALE GENOMIC DNA]</scope>
    <source>
        <strain evidence="5 6">IMCC26218</strain>
    </source>
</reference>
<dbReference type="Proteomes" id="UP000260665">
    <property type="component" value="Unassembled WGS sequence"/>
</dbReference>
<feature type="compositionally biased region" description="Low complexity" evidence="3">
    <location>
        <begin position="534"/>
        <end position="552"/>
    </location>
</feature>
<evidence type="ECO:0000313" key="5">
    <source>
        <dbReference type="EMBL" id="RFO97567.1"/>
    </source>
</evidence>
<gene>
    <name evidence="5" type="ORF">DIC66_06795</name>
</gene>
<evidence type="ECO:0000256" key="2">
    <source>
        <dbReference type="ARBA" id="ARBA00022837"/>
    </source>
</evidence>